<dbReference type="Gene3D" id="1.10.101.10">
    <property type="entry name" value="PGBD-like superfamily/PGBD"/>
    <property type="match status" value="4"/>
</dbReference>
<evidence type="ECO:0000259" key="2">
    <source>
        <dbReference type="Pfam" id="PF01471"/>
    </source>
</evidence>
<dbReference type="PANTHER" id="PTHR41533">
    <property type="entry name" value="L,D-TRANSPEPTIDASE HI_1667-RELATED"/>
    <property type="match status" value="1"/>
</dbReference>
<feature type="domain" description="Peptidoglycan binding-like" evidence="2">
    <location>
        <begin position="292"/>
        <end position="348"/>
    </location>
</feature>
<comment type="caution">
    <text evidence="3">The sequence shown here is derived from an EMBL/GenBank/DDBJ whole genome shotgun (WGS) entry which is preliminary data.</text>
</comment>
<keyword evidence="4" id="KW-1185">Reference proteome</keyword>
<feature type="domain" description="Peptidoglycan binding-like" evidence="2">
    <location>
        <begin position="210"/>
        <end position="265"/>
    </location>
</feature>
<proteinExistence type="predicted"/>
<feature type="compositionally biased region" description="Low complexity" evidence="1">
    <location>
        <begin position="154"/>
        <end position="189"/>
    </location>
</feature>
<feature type="region of interest" description="Disordered" evidence="1">
    <location>
        <begin position="132"/>
        <end position="189"/>
    </location>
</feature>
<dbReference type="Proteomes" id="UP000621307">
    <property type="component" value="Unassembled WGS sequence"/>
</dbReference>
<accession>A0ABR8BBY7</accession>
<dbReference type="InterPro" id="IPR036366">
    <property type="entry name" value="PGBDSf"/>
</dbReference>
<dbReference type="InterPro" id="IPR036365">
    <property type="entry name" value="PGBD-like_sf"/>
</dbReference>
<feature type="domain" description="Peptidoglycan binding-like" evidence="2">
    <location>
        <begin position="363"/>
        <end position="403"/>
    </location>
</feature>
<dbReference type="Pfam" id="PF01471">
    <property type="entry name" value="PG_binding_1"/>
    <property type="match status" value="4"/>
</dbReference>
<dbReference type="PANTHER" id="PTHR41533:SF1">
    <property type="entry name" value="L,D-TRANSPEPTIDASE YCBB-RELATED"/>
    <property type="match status" value="1"/>
</dbReference>
<evidence type="ECO:0000256" key="1">
    <source>
        <dbReference type="SAM" id="MobiDB-lite"/>
    </source>
</evidence>
<dbReference type="InterPro" id="IPR052905">
    <property type="entry name" value="LD-transpeptidase_YkuD-like"/>
</dbReference>
<feature type="compositionally biased region" description="Polar residues" evidence="1">
    <location>
        <begin position="132"/>
        <end position="153"/>
    </location>
</feature>
<organism evidence="3 4">
    <name type="scientific">Nostoc parmelioides FACHB-3921</name>
    <dbReference type="NCBI Taxonomy" id="2692909"/>
    <lineage>
        <taxon>Bacteria</taxon>
        <taxon>Bacillati</taxon>
        <taxon>Cyanobacteriota</taxon>
        <taxon>Cyanophyceae</taxon>
        <taxon>Nostocales</taxon>
        <taxon>Nostocaceae</taxon>
        <taxon>Nostoc</taxon>
    </lineage>
</organism>
<evidence type="ECO:0000313" key="3">
    <source>
        <dbReference type="EMBL" id="MBD2250477.1"/>
    </source>
</evidence>
<gene>
    <name evidence="3" type="ORF">H6G14_04020</name>
</gene>
<feature type="domain" description="Peptidoglycan binding-like" evidence="2">
    <location>
        <begin position="71"/>
        <end position="127"/>
    </location>
</feature>
<dbReference type="RefSeq" id="WP_190565853.1">
    <property type="nucleotide sequence ID" value="NZ_JACJQL010000003.1"/>
</dbReference>
<evidence type="ECO:0000313" key="4">
    <source>
        <dbReference type="Proteomes" id="UP000621307"/>
    </source>
</evidence>
<dbReference type="EMBL" id="JACJQL010000003">
    <property type="protein sequence ID" value="MBD2250477.1"/>
    <property type="molecule type" value="Genomic_DNA"/>
</dbReference>
<protein>
    <submittedName>
        <fullName evidence="3">Peptidoglycan-binding protein</fullName>
    </submittedName>
</protein>
<dbReference type="InterPro" id="IPR002477">
    <property type="entry name" value="Peptidoglycan-bd-like"/>
</dbReference>
<name>A0ABR8BBY7_9NOSO</name>
<dbReference type="SUPFAM" id="SSF47090">
    <property type="entry name" value="PGBD-like"/>
    <property type="match status" value="4"/>
</dbReference>
<sequence length="412" mass="45060">MDNIAYLHLAFAYEDSEPSELVSLSYLFNKAAAPDWKRLSSRAWKHMLPLALTLSVLSSVSSAWALERGDQGPSVRNLQQKLQQAGFYQAPVTQVYDFSTEEAVRRFQAAAGLPVDGVVGASTLEKLDQWRSSPVANQAQQYSTPSTPTRKNSTTATQVRTTPATRTQATRNTTTATARKQSTRNTTTANVNAATNKRRDPNYLVKGDEGEAVRSLQQRLRVAGFYYGNATGVFGPITEEAVKRFQAAYKLDVDGIVGPATIRRLPPIGIGGENPPKRATPAAKDKLTVGDRGEAVRVLQEQLIQAGYLQGQPNGYFGPYTAEAVKRFQAANYLSASGVAGPTTRSKLHSSLNQAKAAKSDFNVLEIQRRLQERGFYKGQLNGVMADDTKKAIKQAQEFYGISLTDVRSGRF</sequence>
<reference evidence="3 4" key="1">
    <citation type="journal article" date="2020" name="ISME J.">
        <title>Comparative genomics reveals insights into cyanobacterial evolution and habitat adaptation.</title>
        <authorList>
            <person name="Chen M.Y."/>
            <person name="Teng W.K."/>
            <person name="Zhao L."/>
            <person name="Hu C.X."/>
            <person name="Zhou Y.K."/>
            <person name="Han B.P."/>
            <person name="Song L.R."/>
            <person name="Shu W.S."/>
        </authorList>
    </citation>
    <scope>NUCLEOTIDE SEQUENCE [LARGE SCALE GENOMIC DNA]</scope>
    <source>
        <strain evidence="3 4">FACHB-3921</strain>
    </source>
</reference>